<dbReference type="InterPro" id="IPR002679">
    <property type="entry name" value="Closter_coat"/>
</dbReference>
<organism evidence="5">
    <name type="scientific">Yam virus 1</name>
    <dbReference type="NCBI Taxonomy" id="3123105"/>
    <lineage>
        <taxon>Viruses</taxon>
        <taxon>Riboviria</taxon>
        <taxon>Orthornavirae</taxon>
        <taxon>Kitrinoviricota</taxon>
        <taxon>Alsuviricetes</taxon>
        <taxon>Martellivirales</taxon>
        <taxon>Closteroviridae</taxon>
        <taxon>Crinivirus</taxon>
    </lineage>
</organism>
<gene>
    <name evidence="5" type="primary">CP</name>
</gene>
<sequence>MEDFPQEREGSKEPRRERDNFDDESGDMNYNTERSQGHQPIVRRDLISVEHMNPDKFSGIKVFSNRGDTLSVESMKTFKECMVNFCARILGAQPSEKQILAFFSSWVQSILNQSTSMKNANNYNLSNSFEVDGKTHIWKTADFINYVKGMIRDSPNPIRQYARAVEDEIEILKSAAIVKSDNHLQAKHGVLSPFWNATGDHVNGCLTNISDDDLAANYLMRCHALKQSSKESKVYNVSQLAPGGCK</sequence>
<keyword evidence="3" id="KW-0946">Virion</keyword>
<reference evidence="5" key="1">
    <citation type="submission" date="2024-02" db="EMBL/GenBank/DDBJ databases">
        <title>White yam (Dioscorea rotundata) plants exhibiting virus-like symptoms are co-infected with a new potyvirus and a new crinivirus in Ethiopia.</title>
        <authorList>
            <person name="Gogile A."/>
            <person name="Knierim D."/>
            <person name="Margaria P."/>
            <person name="Menzel W."/>
            <person name="Kebede M."/>
            <person name="Kidanemariam D."/>
            <person name="Abraham A."/>
        </authorList>
    </citation>
    <scope>NUCLEOTIDE SEQUENCE</scope>
    <source>
        <strain evidence="5">YAM-A13</strain>
        <strain evidence="6">YAM-A29</strain>
    </source>
</reference>
<evidence type="ECO:0000256" key="3">
    <source>
        <dbReference type="ARBA" id="ARBA00022844"/>
    </source>
</evidence>
<accession>A0AAU6NED2</accession>
<proteinExistence type="predicted"/>
<protein>
    <submittedName>
        <fullName evidence="5">Coat protein</fullName>
    </submittedName>
</protein>
<dbReference type="EMBL" id="PP378483">
    <property type="protein sequence ID" value="WWE98311.1"/>
    <property type="molecule type" value="Genomic_RNA"/>
</dbReference>
<name>A0AAU6NED2_9CLOS</name>
<keyword evidence="2 5" id="KW-0167">Capsid protein</keyword>
<feature type="region of interest" description="Disordered" evidence="4">
    <location>
        <begin position="1"/>
        <end position="39"/>
    </location>
</feature>
<evidence type="ECO:0000256" key="1">
    <source>
        <dbReference type="ARBA" id="ARBA00004328"/>
    </source>
</evidence>
<evidence type="ECO:0000313" key="5">
    <source>
        <dbReference type="EMBL" id="WWE98311.1"/>
    </source>
</evidence>
<evidence type="ECO:0000313" key="6">
    <source>
        <dbReference type="EMBL" id="WWE98322.1"/>
    </source>
</evidence>
<dbReference type="EMBL" id="PP378484">
    <property type="protein sequence ID" value="WWE98322.1"/>
    <property type="molecule type" value="Genomic_RNA"/>
</dbReference>
<evidence type="ECO:0000256" key="4">
    <source>
        <dbReference type="SAM" id="MobiDB-lite"/>
    </source>
</evidence>
<feature type="compositionally biased region" description="Polar residues" evidence="4">
    <location>
        <begin position="28"/>
        <end position="38"/>
    </location>
</feature>
<feature type="compositionally biased region" description="Basic and acidic residues" evidence="4">
    <location>
        <begin position="1"/>
        <end position="19"/>
    </location>
</feature>
<comment type="subcellular location">
    <subcellularLocation>
        <location evidence="1">Virion</location>
    </subcellularLocation>
</comment>
<dbReference type="GO" id="GO:0019028">
    <property type="term" value="C:viral capsid"/>
    <property type="evidence" value="ECO:0007669"/>
    <property type="project" value="UniProtKB-KW"/>
</dbReference>
<evidence type="ECO:0000256" key="2">
    <source>
        <dbReference type="ARBA" id="ARBA00022561"/>
    </source>
</evidence>
<dbReference type="Pfam" id="PF01785">
    <property type="entry name" value="Closter_coat"/>
    <property type="match status" value="1"/>
</dbReference>